<comment type="caution">
    <text evidence="1">The sequence shown here is derived from an EMBL/GenBank/DDBJ whole genome shotgun (WGS) entry which is preliminary data.</text>
</comment>
<evidence type="ECO:0000313" key="2">
    <source>
        <dbReference type="Proteomes" id="UP001060085"/>
    </source>
</evidence>
<sequence>MSDGGKVESTTEKEKSVLINDPPIRIAGANEFGRAIAKVAVAQICESVGFEGFNESALESLSDIAVRYLQDLGKTASSYANLTGRTECNVFDIIRGLEDLGLSIGFPGASEATQCITTSGAVKEIMDYVHSAEEIPFAQPLPHFPVVRDRKPIPSFLQMGETPGPKNIPSWLPAFPDPHTYIHSAVWNERRTDPRADKIELARQRRKAERSLLSLQQRMVSNGDTVASTSTEPHDEGREEMELNGSENPFLAKPLQPREKDVASVVLPVKLMNESHEENNISLLETFAPAIEAMKDAVSESGDEIERNLPDKRPVVSLEFKTGKKVLGESLDLSLRKRASGRTASWFGRDDEKDDKKRRAEFILRQSVENQQELTQL</sequence>
<dbReference type="Proteomes" id="UP001060085">
    <property type="component" value="Linkage Group LG05"/>
</dbReference>
<organism evidence="1 2">
    <name type="scientific">Catharanthus roseus</name>
    <name type="common">Madagascar periwinkle</name>
    <name type="synonym">Vinca rosea</name>
    <dbReference type="NCBI Taxonomy" id="4058"/>
    <lineage>
        <taxon>Eukaryota</taxon>
        <taxon>Viridiplantae</taxon>
        <taxon>Streptophyta</taxon>
        <taxon>Embryophyta</taxon>
        <taxon>Tracheophyta</taxon>
        <taxon>Spermatophyta</taxon>
        <taxon>Magnoliopsida</taxon>
        <taxon>eudicotyledons</taxon>
        <taxon>Gunneridae</taxon>
        <taxon>Pentapetalae</taxon>
        <taxon>asterids</taxon>
        <taxon>lamiids</taxon>
        <taxon>Gentianales</taxon>
        <taxon>Apocynaceae</taxon>
        <taxon>Rauvolfioideae</taxon>
        <taxon>Vinceae</taxon>
        <taxon>Catharanthinae</taxon>
        <taxon>Catharanthus</taxon>
    </lineage>
</organism>
<protein>
    <submittedName>
        <fullName evidence="1">Uncharacterized protein</fullName>
    </submittedName>
</protein>
<name>A0ACC0AXL0_CATRO</name>
<accession>A0ACC0AXL0</accession>
<reference evidence="2" key="1">
    <citation type="journal article" date="2023" name="Nat. Plants">
        <title>Single-cell RNA sequencing provides a high-resolution roadmap for understanding the multicellular compartmentation of specialized metabolism.</title>
        <authorList>
            <person name="Sun S."/>
            <person name="Shen X."/>
            <person name="Li Y."/>
            <person name="Li Y."/>
            <person name="Wang S."/>
            <person name="Li R."/>
            <person name="Zhang H."/>
            <person name="Shen G."/>
            <person name="Guo B."/>
            <person name="Wei J."/>
            <person name="Xu J."/>
            <person name="St-Pierre B."/>
            <person name="Chen S."/>
            <person name="Sun C."/>
        </authorList>
    </citation>
    <scope>NUCLEOTIDE SEQUENCE [LARGE SCALE GENOMIC DNA]</scope>
</reference>
<proteinExistence type="predicted"/>
<keyword evidence="2" id="KW-1185">Reference proteome</keyword>
<evidence type="ECO:0000313" key="1">
    <source>
        <dbReference type="EMBL" id="KAI5665269.1"/>
    </source>
</evidence>
<dbReference type="EMBL" id="CM044705">
    <property type="protein sequence ID" value="KAI5665269.1"/>
    <property type="molecule type" value="Genomic_DNA"/>
</dbReference>
<gene>
    <name evidence="1" type="ORF">M9H77_24592</name>
</gene>